<evidence type="ECO:0000256" key="1">
    <source>
        <dbReference type="ARBA" id="ARBA00008005"/>
    </source>
</evidence>
<feature type="domain" description="Tail sheath protein subtilisin-like" evidence="2">
    <location>
        <begin position="237"/>
        <end position="405"/>
    </location>
</feature>
<feature type="domain" description="Tail sheath protein C-terminal" evidence="3">
    <location>
        <begin position="413"/>
        <end position="516"/>
    </location>
</feature>
<dbReference type="Pfam" id="PF04984">
    <property type="entry name" value="Phage_sheath_1"/>
    <property type="match status" value="1"/>
</dbReference>
<dbReference type="InterPro" id="IPR020287">
    <property type="entry name" value="Tail_sheath_C"/>
</dbReference>
<dbReference type="RefSeq" id="WP_114349398.1">
    <property type="nucleotide sequence ID" value="NZ_QPJL01000010.1"/>
</dbReference>
<evidence type="ECO:0000313" key="4">
    <source>
        <dbReference type="EMBL" id="RCW83388.1"/>
    </source>
</evidence>
<comment type="caution">
    <text evidence="4">The sequence shown here is derived from an EMBL/GenBank/DDBJ whole genome shotgun (WGS) entry which is preliminary data.</text>
</comment>
<dbReference type="EMBL" id="QPJL01000010">
    <property type="protein sequence ID" value="RCW83388.1"/>
    <property type="molecule type" value="Genomic_DNA"/>
</dbReference>
<accession>A0A368YV06</accession>
<sequence>MRVPPGVYVEETLGGRAPIPGVSTSNTAFIGVLPRGPVGRAIRIASWADHERNFGGLHPDCETSYALHTYFLNGGGIAYVVRVANGATPAFVALPPENGGITLTASSPGAWGNSLRVGIAHAGGTGITTFDLLIREYRGNDLIREESHIGLSVIAGHPRHAGRVLAAESRLVTAAAQLSDSLPDRTQADGAGLATLEALRLLHPDGLSAMSGGTEGILPADSDAFAALTGTAHMAGIAALDAIAPDIFNLMCLPDLSVLGQSRSAAAAAVYRAANSYCERNLAFLIVDSLADTTDANIGAWTSALGSTVRRNAALYYPRLIGPHPLHPAQDRILAASAAVAGVYARIDAARGVWQAPAGTEAGISGGRPVDPMTDPRQDLLNAQGINALRIFPTLGTVIWGARTLDGADALASDWKYIPVRRLALYIESSLLLGLQWAVFEPNDEPLWASVRLQVTDFMSRLHRQGAFQGAPERDAFLVKCDAETTSQADIDLGVLNILVGFAALRPGEFIILHIQKRMQSNA</sequence>
<protein>
    <recommendedName>
        <fullName evidence="6">Tail sheath protein C-terminal domain-containing protein</fullName>
    </recommendedName>
</protein>
<dbReference type="PANTHER" id="PTHR35861">
    <property type="match status" value="1"/>
</dbReference>
<keyword evidence="5" id="KW-1185">Reference proteome</keyword>
<dbReference type="Pfam" id="PF17482">
    <property type="entry name" value="Phage_sheath_1C"/>
    <property type="match status" value="1"/>
</dbReference>
<evidence type="ECO:0000313" key="5">
    <source>
        <dbReference type="Proteomes" id="UP000253345"/>
    </source>
</evidence>
<comment type="similarity">
    <text evidence="1">Belongs to the myoviridae tail sheath protein family.</text>
</comment>
<reference evidence="4 5" key="1">
    <citation type="submission" date="2018-07" db="EMBL/GenBank/DDBJ databases">
        <title>Genomic Encyclopedia of Type Strains, Phase III (KMG-III): the genomes of soil and plant-associated and newly described type strains.</title>
        <authorList>
            <person name="Whitman W."/>
        </authorList>
    </citation>
    <scope>NUCLEOTIDE SEQUENCE [LARGE SCALE GENOMIC DNA]</scope>
    <source>
        <strain evidence="4 5">CECT 8525</strain>
    </source>
</reference>
<evidence type="ECO:0000259" key="3">
    <source>
        <dbReference type="Pfam" id="PF17482"/>
    </source>
</evidence>
<gene>
    <name evidence="4" type="ORF">DFP89_11069</name>
</gene>
<dbReference type="AlphaFoldDB" id="A0A368YV06"/>
<dbReference type="InterPro" id="IPR035089">
    <property type="entry name" value="Phage_sheath_subtilisin"/>
</dbReference>
<dbReference type="Proteomes" id="UP000253345">
    <property type="component" value="Unassembled WGS sequence"/>
</dbReference>
<organism evidence="4 5">
    <name type="scientific">Paracoccus lutimaris</name>
    <dbReference type="NCBI Taxonomy" id="1490030"/>
    <lineage>
        <taxon>Bacteria</taxon>
        <taxon>Pseudomonadati</taxon>
        <taxon>Pseudomonadota</taxon>
        <taxon>Alphaproteobacteria</taxon>
        <taxon>Rhodobacterales</taxon>
        <taxon>Paracoccaceae</taxon>
        <taxon>Paracoccus</taxon>
    </lineage>
</organism>
<dbReference type="PANTHER" id="PTHR35861:SF1">
    <property type="entry name" value="PHAGE TAIL SHEATH PROTEIN"/>
    <property type="match status" value="1"/>
</dbReference>
<evidence type="ECO:0000259" key="2">
    <source>
        <dbReference type="Pfam" id="PF04984"/>
    </source>
</evidence>
<dbReference type="Gene3D" id="3.40.50.11780">
    <property type="match status" value="2"/>
</dbReference>
<dbReference type="OrthoDB" id="9767864at2"/>
<dbReference type="InterPro" id="IPR052042">
    <property type="entry name" value="Tail_sheath_structural"/>
</dbReference>
<evidence type="ECO:0008006" key="6">
    <source>
        <dbReference type="Google" id="ProtNLM"/>
    </source>
</evidence>
<name>A0A368YV06_9RHOB</name>
<proteinExistence type="inferred from homology"/>